<feature type="region of interest" description="Disordered" evidence="7">
    <location>
        <begin position="1"/>
        <end position="33"/>
    </location>
</feature>
<dbReference type="Pfam" id="PF12317">
    <property type="entry name" value="IFT46_B_C"/>
    <property type="match status" value="1"/>
</dbReference>
<keyword evidence="6" id="KW-0966">Cell projection</keyword>
<protein>
    <recommendedName>
        <fullName evidence="10">Intraflagellar transport protein 46 homolog</fullName>
    </recommendedName>
</protein>
<dbReference type="EMBL" id="CH991546">
    <property type="protein sequence ID" value="EDQ90903.1"/>
    <property type="molecule type" value="Genomic_DNA"/>
</dbReference>
<dbReference type="GO" id="GO:0042073">
    <property type="term" value="P:intraciliary transport"/>
    <property type="evidence" value="ECO:0000318"/>
    <property type="project" value="GO_Central"/>
</dbReference>
<dbReference type="PANTHER" id="PTHR13376">
    <property type="entry name" value="INTRAFLAGELLAR TRANSPORT PROTEIN 46 HOMOLOG"/>
    <property type="match status" value="1"/>
</dbReference>
<evidence type="ECO:0000256" key="6">
    <source>
        <dbReference type="ARBA" id="ARBA00023273"/>
    </source>
</evidence>
<accession>A9UUH4</accession>
<dbReference type="PANTHER" id="PTHR13376:SF0">
    <property type="entry name" value="INTRAFLAGELLAR TRANSPORT PROTEIN 46 HOMOLOG"/>
    <property type="match status" value="1"/>
</dbReference>
<dbReference type="eggNOG" id="ENOG502QPNA">
    <property type="taxonomic scope" value="Eukaryota"/>
</dbReference>
<gene>
    <name evidence="8" type="ORF">MONBRDRAFT_36433</name>
</gene>
<dbReference type="GO" id="GO:0005815">
    <property type="term" value="C:microtubule organizing center"/>
    <property type="evidence" value="ECO:0000318"/>
    <property type="project" value="GO_Central"/>
</dbReference>
<dbReference type="FunCoup" id="A9UUH4">
    <property type="interactions" value="174"/>
</dbReference>
<comment type="similarity">
    <text evidence="2">Belongs to the IFT46 family.</text>
</comment>
<dbReference type="AlphaFoldDB" id="A9UUH4"/>
<dbReference type="GO" id="GO:0031514">
    <property type="term" value="C:motile cilium"/>
    <property type="evidence" value="ECO:0000318"/>
    <property type="project" value="GO_Central"/>
</dbReference>
<evidence type="ECO:0000256" key="1">
    <source>
        <dbReference type="ARBA" id="ARBA00004120"/>
    </source>
</evidence>
<dbReference type="InterPro" id="IPR022088">
    <property type="entry name" value="Intraflagellar_transp_cmplxB"/>
</dbReference>
<proteinExistence type="inferred from homology"/>
<dbReference type="STRING" id="81824.A9UUH4"/>
<feature type="compositionally biased region" description="Acidic residues" evidence="7">
    <location>
        <begin position="1"/>
        <end position="10"/>
    </location>
</feature>
<organism evidence="8 9">
    <name type="scientific">Monosiga brevicollis</name>
    <name type="common">Choanoflagellate</name>
    <dbReference type="NCBI Taxonomy" id="81824"/>
    <lineage>
        <taxon>Eukaryota</taxon>
        <taxon>Choanoflagellata</taxon>
        <taxon>Craspedida</taxon>
        <taxon>Salpingoecidae</taxon>
        <taxon>Monosiga</taxon>
    </lineage>
</organism>
<feature type="region of interest" description="Disordered" evidence="7">
    <location>
        <begin position="248"/>
        <end position="269"/>
    </location>
</feature>
<evidence type="ECO:0008006" key="10">
    <source>
        <dbReference type="Google" id="ProtNLM"/>
    </source>
</evidence>
<evidence type="ECO:0000256" key="4">
    <source>
        <dbReference type="ARBA" id="ARBA00023069"/>
    </source>
</evidence>
<reference evidence="8 9" key="1">
    <citation type="journal article" date="2008" name="Nature">
        <title>The genome of the choanoflagellate Monosiga brevicollis and the origin of metazoans.</title>
        <authorList>
            <consortium name="JGI Sequencing"/>
            <person name="King N."/>
            <person name="Westbrook M.J."/>
            <person name="Young S.L."/>
            <person name="Kuo A."/>
            <person name="Abedin M."/>
            <person name="Chapman J."/>
            <person name="Fairclough S."/>
            <person name="Hellsten U."/>
            <person name="Isogai Y."/>
            <person name="Letunic I."/>
            <person name="Marr M."/>
            <person name="Pincus D."/>
            <person name="Putnam N."/>
            <person name="Rokas A."/>
            <person name="Wright K.J."/>
            <person name="Zuzow R."/>
            <person name="Dirks W."/>
            <person name="Good M."/>
            <person name="Goodstein D."/>
            <person name="Lemons D."/>
            <person name="Li W."/>
            <person name="Lyons J.B."/>
            <person name="Morris A."/>
            <person name="Nichols S."/>
            <person name="Richter D.J."/>
            <person name="Salamov A."/>
            <person name="Bork P."/>
            <person name="Lim W.A."/>
            <person name="Manning G."/>
            <person name="Miller W.T."/>
            <person name="McGinnis W."/>
            <person name="Shapiro H."/>
            <person name="Tjian R."/>
            <person name="Grigoriev I.V."/>
            <person name="Rokhsar D."/>
        </authorList>
    </citation>
    <scope>NUCLEOTIDE SEQUENCE [LARGE SCALE GENOMIC DNA]</scope>
    <source>
        <strain evidence="9">MX1 / ATCC 50154</strain>
    </source>
</reference>
<dbReference type="RefSeq" id="XP_001744200.1">
    <property type="nucleotide sequence ID" value="XM_001744148.1"/>
</dbReference>
<keyword evidence="5" id="KW-0206">Cytoskeleton</keyword>
<name>A9UUH4_MONBE</name>
<dbReference type="KEGG" id="mbr:MONBRDRAFT_36433"/>
<evidence type="ECO:0000256" key="2">
    <source>
        <dbReference type="ARBA" id="ARBA00007700"/>
    </source>
</evidence>
<dbReference type="Proteomes" id="UP000001357">
    <property type="component" value="Unassembled WGS sequence"/>
</dbReference>
<evidence type="ECO:0000313" key="8">
    <source>
        <dbReference type="EMBL" id="EDQ90903.1"/>
    </source>
</evidence>
<evidence type="ECO:0000313" key="9">
    <source>
        <dbReference type="Proteomes" id="UP000001357"/>
    </source>
</evidence>
<dbReference type="GO" id="GO:0030992">
    <property type="term" value="C:intraciliary transport particle B"/>
    <property type="evidence" value="ECO:0000318"/>
    <property type="project" value="GO_Central"/>
</dbReference>
<dbReference type="GO" id="GO:0060271">
    <property type="term" value="P:cilium assembly"/>
    <property type="evidence" value="ECO:0000318"/>
    <property type="project" value="GO_Central"/>
</dbReference>
<keyword evidence="4" id="KW-0969">Cilium</keyword>
<evidence type="ECO:0000256" key="3">
    <source>
        <dbReference type="ARBA" id="ARBA00022490"/>
    </source>
</evidence>
<dbReference type="OMA" id="QYIRRYT"/>
<keyword evidence="9" id="KW-1185">Reference proteome</keyword>
<evidence type="ECO:0000256" key="5">
    <source>
        <dbReference type="ARBA" id="ARBA00023212"/>
    </source>
</evidence>
<sequence length="269" mass="29957">MYGNEAEEPSFTETGSLSGSSDDEGDGLAGLRVEGAYDPKDYEGLQVKPEVKELFQFVTNYTPETTELDTKLRPFIPDYIPAVGDIDAFIKIPRPDGQPTVLGLEVVDEPCAAQSNSTVLDLHLRTIAKTTAAKAVKRNTVADAENNNKAIEDWIESIAQVHRDKQPQTVHYTSRMPDIESLMQEWPEGVERVLDNVQLPSADLNVDIKEYADIVCTMFDIPTQKSRIQALHLLFTLFAEFRNSQHFANPEDEEAATASNDVGEDRLEL</sequence>
<comment type="subcellular location">
    <subcellularLocation>
        <location evidence="1">Cytoplasm</location>
        <location evidence="1">Cytoskeleton</location>
        <location evidence="1">Cilium basal body</location>
    </subcellularLocation>
</comment>
<evidence type="ECO:0000256" key="7">
    <source>
        <dbReference type="SAM" id="MobiDB-lite"/>
    </source>
</evidence>
<keyword evidence="3" id="KW-0963">Cytoplasm</keyword>
<dbReference type="InParanoid" id="A9UUH4"/>
<dbReference type="GeneID" id="5889445"/>